<feature type="transmembrane region" description="Helical" evidence="10">
    <location>
        <begin position="272"/>
        <end position="291"/>
    </location>
</feature>
<keyword evidence="8 10" id="KW-0472">Membrane</keyword>
<dbReference type="SMART" id="SM00382">
    <property type="entry name" value="AAA"/>
    <property type="match status" value="1"/>
</dbReference>
<evidence type="ECO:0000256" key="8">
    <source>
        <dbReference type="ARBA" id="ARBA00023136"/>
    </source>
</evidence>
<protein>
    <submittedName>
        <fullName evidence="12">ATP-binding cassette sub- A member 2</fullName>
    </submittedName>
</protein>
<evidence type="ECO:0000256" key="4">
    <source>
        <dbReference type="ARBA" id="ARBA00022692"/>
    </source>
</evidence>
<sequence>MQEFLPTSSSGKKGSNYLSTSGANRRTAQATYNVVSQPSGGQQLKALVIKNVRIRSRDLAQTINAVFQPVFMMLILVFLHLSAKKPGYHMDVKALPFLSQDTCKSTTDCVYFGVTGIPQADPLITELQGFFDASEPQKVTPQFFPDEDSMVARHAASPVNFVIGIVFYGPSTNLTQAGAAGAVQDFKYDIKANHTAYGKHEYINSRFATAQAYVERAAINLHRKATGQAPFSSPLPAKADPGIATSGIGRTFISYASFVGLGSSMNNAINPFYIIVCFQASWLGAMSIFVVEKHAKIRMGMTMMGMRQNVYLLSIWLMQNLQNLLTCALMLFVIFIGNIFTSSNPFIVFLLLFLFAAYATAVGTIASVMVQDPKKTSTASFALLIFNVGAYGICMALVFSSGPMVDPTHETLLFLLPSVALGRAISYITNVESSQGAVTFANINEGPVGKALWMLAIDCVIFYFLAWYLDAVFPGENGSALPYDFFLRKSYWGIGEFNPANKAQKLPHLRIQDYTQNRDKQDMFEHFNINAIPADDRSIIQVSHLQKSFTSQPGFAYKIPLFGDIARLVYPPDPKRKLGPFAGPQTQHVVDQLSLELHRNEIFGFLGHNGAGKTTSLSIILGMLRPDSGRVLVNGHVMPGSEGQTRSEMDLRTLSEVQKTMGVCPQHDVLFDTLTAWETIQLYAAIKGVQVIGRKVPREDGLSEADWTAQQLLDQYLEHLLDDMYLLEKKNERVVTYSGGMKRKLSVALAFLGDPKVVLLDEPTTGMDVYTRKQVWQLMQDSKQGRTILLTTHSMEEADALGDRIAILSKGRLQTLGSSLFLKNRFGLGYRLNLEKRRAMLTDQRQGNGHSGSSGSNGIQRQTADSDEVVLFDESTVTKIVHQYFPDATVETNTSTDITYLLPTTGPASSSPLRPNGAPLDKKAMLPQLFAHLDDEIAANRLGIRSVGLELTTLEEVFVRLQEEEAKESEGDSH</sequence>
<feature type="transmembrane region" description="Helical" evidence="10">
    <location>
        <begin position="346"/>
        <end position="369"/>
    </location>
</feature>
<organism evidence="12 13">
    <name type="scientific">Actinomortierella ambigua</name>
    <dbReference type="NCBI Taxonomy" id="1343610"/>
    <lineage>
        <taxon>Eukaryota</taxon>
        <taxon>Fungi</taxon>
        <taxon>Fungi incertae sedis</taxon>
        <taxon>Mucoromycota</taxon>
        <taxon>Mortierellomycotina</taxon>
        <taxon>Mortierellomycetes</taxon>
        <taxon>Mortierellales</taxon>
        <taxon>Mortierellaceae</taxon>
        <taxon>Actinomortierella</taxon>
    </lineage>
</organism>
<accession>A0A9P6UBW3</accession>
<evidence type="ECO:0000256" key="5">
    <source>
        <dbReference type="ARBA" id="ARBA00022741"/>
    </source>
</evidence>
<reference evidence="12" key="1">
    <citation type="journal article" date="2020" name="Fungal Divers.">
        <title>Resolving the Mortierellaceae phylogeny through synthesis of multi-gene phylogenetics and phylogenomics.</title>
        <authorList>
            <person name="Vandepol N."/>
            <person name="Liber J."/>
            <person name="Desiro A."/>
            <person name="Na H."/>
            <person name="Kennedy M."/>
            <person name="Barry K."/>
            <person name="Grigoriev I.V."/>
            <person name="Miller A.N."/>
            <person name="O'Donnell K."/>
            <person name="Stajich J.E."/>
            <person name="Bonito G."/>
        </authorList>
    </citation>
    <scope>NUCLEOTIDE SEQUENCE</scope>
    <source>
        <strain evidence="12">BC1065</strain>
    </source>
</reference>
<feature type="transmembrane region" description="Helical" evidence="10">
    <location>
        <begin position="311"/>
        <end position="340"/>
    </location>
</feature>
<feature type="transmembrane region" description="Helical" evidence="10">
    <location>
        <begin position="411"/>
        <end position="430"/>
    </location>
</feature>
<keyword evidence="4 10" id="KW-0812">Transmembrane</keyword>
<dbReference type="FunFam" id="3.40.50.300:FF:000335">
    <property type="entry name" value="ATP binding cassette subfamily A member 5"/>
    <property type="match status" value="1"/>
</dbReference>
<evidence type="ECO:0000256" key="10">
    <source>
        <dbReference type="SAM" id="Phobius"/>
    </source>
</evidence>
<dbReference type="Proteomes" id="UP000807716">
    <property type="component" value="Unassembled WGS sequence"/>
</dbReference>
<feature type="region of interest" description="Disordered" evidence="9">
    <location>
        <begin position="1"/>
        <end position="20"/>
    </location>
</feature>
<evidence type="ECO:0000313" key="13">
    <source>
        <dbReference type="Proteomes" id="UP000807716"/>
    </source>
</evidence>
<dbReference type="Gene3D" id="3.40.50.300">
    <property type="entry name" value="P-loop containing nucleotide triphosphate hydrolases"/>
    <property type="match status" value="1"/>
</dbReference>
<dbReference type="CDD" id="cd03263">
    <property type="entry name" value="ABC_subfamily_A"/>
    <property type="match status" value="1"/>
</dbReference>
<evidence type="ECO:0000256" key="7">
    <source>
        <dbReference type="ARBA" id="ARBA00022989"/>
    </source>
</evidence>
<feature type="region of interest" description="Disordered" evidence="9">
    <location>
        <begin position="842"/>
        <end position="864"/>
    </location>
</feature>
<feature type="transmembrane region" description="Helical" evidence="10">
    <location>
        <begin position="381"/>
        <end position="399"/>
    </location>
</feature>
<evidence type="ECO:0000256" key="2">
    <source>
        <dbReference type="ARBA" id="ARBA00008869"/>
    </source>
</evidence>
<evidence type="ECO:0000256" key="9">
    <source>
        <dbReference type="SAM" id="MobiDB-lite"/>
    </source>
</evidence>
<dbReference type="InterPro" id="IPR003439">
    <property type="entry name" value="ABC_transporter-like_ATP-bd"/>
</dbReference>
<comment type="similarity">
    <text evidence="2">Belongs to the ABC transporter superfamily. ABCA family.</text>
</comment>
<dbReference type="Pfam" id="PF12698">
    <property type="entry name" value="ABC2_membrane_3"/>
    <property type="match status" value="1"/>
</dbReference>
<dbReference type="InterPro" id="IPR013525">
    <property type="entry name" value="ABC2_TM"/>
</dbReference>
<feature type="domain" description="ABC transporter" evidence="11">
    <location>
        <begin position="569"/>
        <end position="835"/>
    </location>
</feature>
<evidence type="ECO:0000256" key="1">
    <source>
        <dbReference type="ARBA" id="ARBA00004141"/>
    </source>
</evidence>
<proteinExistence type="inferred from homology"/>
<keyword evidence="5" id="KW-0547">Nucleotide-binding</keyword>
<feature type="compositionally biased region" description="Low complexity" evidence="9">
    <location>
        <begin position="847"/>
        <end position="858"/>
    </location>
</feature>
<dbReference type="InterPro" id="IPR026082">
    <property type="entry name" value="ABCA"/>
</dbReference>
<dbReference type="SUPFAM" id="SSF52540">
    <property type="entry name" value="P-loop containing nucleoside triphosphate hydrolases"/>
    <property type="match status" value="1"/>
</dbReference>
<name>A0A9P6UBW3_9FUNG</name>
<evidence type="ECO:0000313" key="12">
    <source>
        <dbReference type="EMBL" id="KAG0268549.1"/>
    </source>
</evidence>
<dbReference type="GO" id="GO:0005524">
    <property type="term" value="F:ATP binding"/>
    <property type="evidence" value="ECO:0007669"/>
    <property type="project" value="UniProtKB-KW"/>
</dbReference>
<gene>
    <name evidence="12" type="primary">ABCA2</name>
    <name evidence="12" type="ORF">DFQ27_006465</name>
</gene>
<comment type="caution">
    <text evidence="12">The sequence shown here is derived from an EMBL/GenBank/DDBJ whole genome shotgun (WGS) entry which is preliminary data.</text>
</comment>
<dbReference type="Pfam" id="PF00005">
    <property type="entry name" value="ABC_tran"/>
    <property type="match status" value="1"/>
</dbReference>
<feature type="transmembrane region" description="Helical" evidence="10">
    <location>
        <begin position="451"/>
        <end position="469"/>
    </location>
</feature>
<dbReference type="GO" id="GO:0005319">
    <property type="term" value="F:lipid transporter activity"/>
    <property type="evidence" value="ECO:0007669"/>
    <property type="project" value="TreeGrafter"/>
</dbReference>
<keyword evidence="3" id="KW-0813">Transport</keyword>
<evidence type="ECO:0000256" key="6">
    <source>
        <dbReference type="ARBA" id="ARBA00022840"/>
    </source>
</evidence>
<keyword evidence="7 10" id="KW-1133">Transmembrane helix</keyword>
<keyword evidence="13" id="KW-1185">Reference proteome</keyword>
<dbReference type="GO" id="GO:0016887">
    <property type="term" value="F:ATP hydrolysis activity"/>
    <property type="evidence" value="ECO:0007669"/>
    <property type="project" value="InterPro"/>
</dbReference>
<dbReference type="PROSITE" id="PS00211">
    <property type="entry name" value="ABC_TRANSPORTER_1"/>
    <property type="match status" value="1"/>
</dbReference>
<dbReference type="PANTHER" id="PTHR19229">
    <property type="entry name" value="ATP-BINDING CASSETTE TRANSPORTER SUBFAMILY A ABCA"/>
    <property type="match status" value="1"/>
</dbReference>
<dbReference type="AlphaFoldDB" id="A0A9P6UBW3"/>
<keyword evidence="6 12" id="KW-0067">ATP-binding</keyword>
<dbReference type="GO" id="GO:0016020">
    <property type="term" value="C:membrane"/>
    <property type="evidence" value="ECO:0007669"/>
    <property type="project" value="UniProtKB-SubCell"/>
</dbReference>
<dbReference type="EMBL" id="JAAAJB010000048">
    <property type="protein sequence ID" value="KAG0268549.1"/>
    <property type="molecule type" value="Genomic_DNA"/>
</dbReference>
<dbReference type="PANTHER" id="PTHR19229:SF263">
    <property type="entry name" value="CHROMOSOME UNDETERMINED SCAFFOLD_17, WHOLE GENOME SHOTGUN SEQUENCE"/>
    <property type="match status" value="1"/>
</dbReference>
<evidence type="ECO:0000256" key="3">
    <source>
        <dbReference type="ARBA" id="ARBA00022448"/>
    </source>
</evidence>
<dbReference type="InterPro" id="IPR027417">
    <property type="entry name" value="P-loop_NTPase"/>
</dbReference>
<dbReference type="PROSITE" id="PS50893">
    <property type="entry name" value="ABC_TRANSPORTER_2"/>
    <property type="match status" value="1"/>
</dbReference>
<dbReference type="GO" id="GO:0140359">
    <property type="term" value="F:ABC-type transporter activity"/>
    <property type="evidence" value="ECO:0007669"/>
    <property type="project" value="InterPro"/>
</dbReference>
<comment type="subcellular location">
    <subcellularLocation>
        <location evidence="1">Membrane</location>
        <topology evidence="1">Multi-pass membrane protein</topology>
    </subcellularLocation>
</comment>
<dbReference type="InterPro" id="IPR017871">
    <property type="entry name" value="ABC_transporter-like_CS"/>
</dbReference>
<dbReference type="OrthoDB" id="10255969at2759"/>
<dbReference type="InterPro" id="IPR003593">
    <property type="entry name" value="AAA+_ATPase"/>
</dbReference>
<evidence type="ECO:0000259" key="11">
    <source>
        <dbReference type="PROSITE" id="PS50893"/>
    </source>
</evidence>